<comment type="caution">
    <text evidence="1">The sequence shown here is derived from an EMBL/GenBank/DDBJ whole genome shotgun (WGS) entry which is preliminary data.</text>
</comment>
<dbReference type="STRING" id="227598.APY94_04010"/>
<dbReference type="AlphaFoldDB" id="A0A100XYG3"/>
<sequence>MRKKERQLITIGLVVLFAAIAWWAYGHQSGGGWFDLSGWLNDENNTTTDNATTYQLAVSGLAATVDQQTGHVTVSFSLTNEEHFNISSVQVLYALNVADPNNASYTTLTATETNSTWSAEIPASFGDVVYYKVEVTYDTDKILVSDVQSITVTDTTAPTLNSVSINYNSTAGVFDLTFNATDNDAIATYYVYYLDLGTNNTLPANATFSVVNSTTPELNISNITDGHYYALYFVVEDLSNNKAMLYNETDPYIILTNSTATWPVEITEQASS</sequence>
<organism evidence="1 2">
    <name type="scientific">Thermococcus celericrescens</name>
    <dbReference type="NCBI Taxonomy" id="227598"/>
    <lineage>
        <taxon>Archaea</taxon>
        <taxon>Methanobacteriati</taxon>
        <taxon>Methanobacteriota</taxon>
        <taxon>Thermococci</taxon>
        <taxon>Thermococcales</taxon>
        <taxon>Thermococcaceae</taxon>
        <taxon>Thermococcus</taxon>
    </lineage>
</organism>
<accession>A0A100XYG3</accession>
<keyword evidence="2" id="KW-1185">Reference proteome</keyword>
<proteinExistence type="predicted"/>
<name>A0A100XYG3_9EURY</name>
<dbReference type="OrthoDB" id="101401at2157"/>
<dbReference type="EMBL" id="LLYW01000013">
    <property type="protein sequence ID" value="KUH33903.1"/>
    <property type="molecule type" value="Genomic_DNA"/>
</dbReference>
<dbReference type="Proteomes" id="UP000053462">
    <property type="component" value="Unassembled WGS sequence"/>
</dbReference>
<dbReference type="RefSeq" id="WP_058938411.1">
    <property type="nucleotide sequence ID" value="NZ_LLYW01000013.1"/>
</dbReference>
<reference evidence="1 2" key="1">
    <citation type="submission" date="2015-10" db="EMBL/GenBank/DDBJ databases">
        <title>Draft genome sequence of Thermococcus celericrescens strain DSM 17994.</title>
        <authorList>
            <person name="Hong S.-J."/>
            <person name="Park C.-E."/>
            <person name="Shin J.-H."/>
        </authorList>
    </citation>
    <scope>NUCLEOTIDE SEQUENCE [LARGE SCALE GENOMIC DNA]</scope>
    <source>
        <strain evidence="1 2">DSM 17994</strain>
    </source>
</reference>
<evidence type="ECO:0000313" key="2">
    <source>
        <dbReference type="Proteomes" id="UP000053462"/>
    </source>
</evidence>
<gene>
    <name evidence="1" type="ORF">APY94_04010</name>
</gene>
<protein>
    <submittedName>
        <fullName evidence="1">Uncharacterized protein</fullName>
    </submittedName>
</protein>
<evidence type="ECO:0000313" key="1">
    <source>
        <dbReference type="EMBL" id="KUH33903.1"/>
    </source>
</evidence>